<sequence>MTNLYNLLLPSMKHIKFVPKTSYVTNSILFKSVLIYGKIGSGKSEIYRSFVEKAVKKYGIENVNAQYVTKGKYLRYLLEYGLDNKLIQCLFVDDATLSKIPKDVMEDYFRIRHKWYELTNRPYGYILSFIAAHRFYGVHLSLRSDNDTYIFLTSPTSPFDRSVTKKYIGEEGIARLQFFEEQRSKRLNSKYKSYSIFNARGQTGTLIAKLARRSYMSEVRVPICRFM</sequence>
<evidence type="ECO:0000313" key="1">
    <source>
        <dbReference type="EMBL" id="QJA52898.1"/>
    </source>
</evidence>
<gene>
    <name evidence="1" type="ORF">TM448A03070_0002</name>
</gene>
<dbReference type="SUPFAM" id="SSF52540">
    <property type="entry name" value="P-loop containing nucleoside triphosphate hydrolases"/>
    <property type="match status" value="1"/>
</dbReference>
<dbReference type="AlphaFoldDB" id="A0A6H1ZZG1"/>
<reference evidence="1" key="1">
    <citation type="submission" date="2020-03" db="EMBL/GenBank/DDBJ databases">
        <title>The deep terrestrial virosphere.</title>
        <authorList>
            <person name="Holmfeldt K."/>
            <person name="Nilsson E."/>
            <person name="Simone D."/>
            <person name="Lopez-Fernandez M."/>
            <person name="Wu X."/>
            <person name="de Brujin I."/>
            <person name="Lundin D."/>
            <person name="Andersson A."/>
            <person name="Bertilsson S."/>
            <person name="Dopson M."/>
        </authorList>
    </citation>
    <scope>NUCLEOTIDE SEQUENCE</scope>
    <source>
        <strain evidence="1">TM448A03070</strain>
    </source>
</reference>
<organism evidence="1">
    <name type="scientific">viral metagenome</name>
    <dbReference type="NCBI Taxonomy" id="1070528"/>
    <lineage>
        <taxon>unclassified sequences</taxon>
        <taxon>metagenomes</taxon>
        <taxon>organismal metagenomes</taxon>
    </lineage>
</organism>
<name>A0A6H1ZZG1_9ZZZZ</name>
<dbReference type="EMBL" id="MT144377">
    <property type="protein sequence ID" value="QJA52898.1"/>
    <property type="molecule type" value="Genomic_DNA"/>
</dbReference>
<protein>
    <submittedName>
        <fullName evidence="1">Uncharacterized protein</fullName>
    </submittedName>
</protein>
<accession>A0A6H1ZZG1</accession>
<dbReference type="InterPro" id="IPR027417">
    <property type="entry name" value="P-loop_NTPase"/>
</dbReference>
<proteinExistence type="predicted"/>